<dbReference type="Proteomes" id="UP000251960">
    <property type="component" value="Chromosome 4"/>
</dbReference>
<evidence type="ECO:0000313" key="2">
    <source>
        <dbReference type="EMBL" id="PWZ25355.1"/>
    </source>
</evidence>
<dbReference type="AlphaFoldDB" id="A0A3L6D753"/>
<gene>
    <name evidence="1" type="ORF">Zm00014a_017893</name>
    <name evidence="2" type="ORF">Zm00014a_038998</name>
</gene>
<name>A0A3L6D753_MAIZE</name>
<accession>A0A3L6D753</accession>
<dbReference type="ExpressionAtlas" id="A0A3L6D753">
    <property type="expression patterns" value="baseline and differential"/>
</dbReference>
<proteinExistence type="predicted"/>
<dbReference type="EMBL" id="NCVQ01000348">
    <property type="protein sequence ID" value="PWZ04390.1"/>
    <property type="molecule type" value="Genomic_DNA"/>
</dbReference>
<protein>
    <submittedName>
        <fullName evidence="1">Uncharacterized protein</fullName>
    </submittedName>
</protein>
<comment type="caution">
    <text evidence="1">The sequence shown here is derived from an EMBL/GenBank/DDBJ whole genome shotgun (WGS) entry which is preliminary data.</text>
</comment>
<sequence>MAAGFCGAQAALWRGRAGGAVEGACGRRYGGDARAALGAVEGACGRRYGGDARAALWRGRAGGASSHKTLVNKTNNRMRTTVHAALCIVLVIMSSTLSSCEDDEKVSIACDTGCNAAISRLKCFLMAYSEGKVLVSSNCETPTRCGCVFRHKQDAALIAGDVGNKKGY</sequence>
<accession>A0A3L6EWX4</accession>
<dbReference type="EMBL" id="NCVQ01000005">
    <property type="protein sequence ID" value="PWZ25355.1"/>
    <property type="molecule type" value="Genomic_DNA"/>
</dbReference>
<reference evidence="1 3" key="1">
    <citation type="journal article" date="2018" name="Nat. Genet.">
        <title>Extensive intraspecific gene order and gene structural variations between Mo17 and other maize genomes.</title>
        <authorList>
            <person name="Sun S."/>
            <person name="Zhou Y."/>
            <person name="Chen J."/>
            <person name="Shi J."/>
            <person name="Zhao H."/>
            <person name="Zhao H."/>
            <person name="Song W."/>
            <person name="Zhang M."/>
            <person name="Cui Y."/>
            <person name="Dong X."/>
            <person name="Liu H."/>
            <person name="Ma X."/>
            <person name="Jiao Y."/>
            <person name="Wang B."/>
            <person name="Wei X."/>
            <person name="Stein J.C."/>
            <person name="Glaubitz J.C."/>
            <person name="Lu F."/>
            <person name="Yu G."/>
            <person name="Liang C."/>
            <person name="Fengler K."/>
            <person name="Li B."/>
            <person name="Rafalski A."/>
            <person name="Schnable P.S."/>
            <person name="Ware D.H."/>
            <person name="Buckler E.S."/>
            <person name="Lai J."/>
        </authorList>
    </citation>
    <scope>NUCLEOTIDE SEQUENCE [LARGE SCALE GENOMIC DNA]</scope>
    <source>
        <strain evidence="3">cv. Missouri 17</strain>
        <tissue evidence="1">Seedling</tissue>
    </source>
</reference>
<organism evidence="1 3">
    <name type="scientific">Zea mays</name>
    <name type="common">Maize</name>
    <dbReference type="NCBI Taxonomy" id="4577"/>
    <lineage>
        <taxon>Eukaryota</taxon>
        <taxon>Viridiplantae</taxon>
        <taxon>Streptophyta</taxon>
        <taxon>Embryophyta</taxon>
        <taxon>Tracheophyta</taxon>
        <taxon>Spermatophyta</taxon>
        <taxon>Magnoliopsida</taxon>
        <taxon>Liliopsida</taxon>
        <taxon>Poales</taxon>
        <taxon>Poaceae</taxon>
        <taxon>PACMAD clade</taxon>
        <taxon>Panicoideae</taxon>
        <taxon>Andropogonodae</taxon>
        <taxon>Andropogoneae</taxon>
        <taxon>Tripsacinae</taxon>
        <taxon>Zea</taxon>
    </lineage>
</organism>
<evidence type="ECO:0000313" key="1">
    <source>
        <dbReference type="EMBL" id="PWZ04390.1"/>
    </source>
</evidence>
<evidence type="ECO:0000313" key="3">
    <source>
        <dbReference type="Proteomes" id="UP000251960"/>
    </source>
</evidence>